<evidence type="ECO:0000256" key="1">
    <source>
        <dbReference type="ARBA" id="ARBA00022553"/>
    </source>
</evidence>
<protein>
    <submittedName>
        <fullName evidence="4">Response regulator</fullName>
    </submittedName>
</protein>
<sequence length="129" mass="13804">MPRRKPIRTALIVEDDAIIAQAMAETMHDAGIRDIRFAATTEEALAQLREGRPDALVLDVHLADRADGWSIAELVSVIGPNPPQIVFATGVPGEIPPDIARIGTVLEKPVSRQALLDALFPDPAAKGLV</sequence>
<dbReference type="Proteomes" id="UP001206067">
    <property type="component" value="Unassembled WGS sequence"/>
</dbReference>
<keyword evidence="5" id="KW-1185">Reference proteome</keyword>
<dbReference type="PANTHER" id="PTHR44591">
    <property type="entry name" value="STRESS RESPONSE REGULATOR PROTEIN 1"/>
    <property type="match status" value="1"/>
</dbReference>
<gene>
    <name evidence="4" type="ORF">NSO95_02150</name>
</gene>
<dbReference type="SUPFAM" id="SSF52172">
    <property type="entry name" value="CheY-like"/>
    <property type="match status" value="1"/>
</dbReference>
<organism evidence="4 5">
    <name type="scientific">Parerythrobacter lacustris</name>
    <dbReference type="NCBI Taxonomy" id="2969984"/>
    <lineage>
        <taxon>Bacteria</taxon>
        <taxon>Pseudomonadati</taxon>
        <taxon>Pseudomonadota</taxon>
        <taxon>Alphaproteobacteria</taxon>
        <taxon>Sphingomonadales</taxon>
        <taxon>Erythrobacteraceae</taxon>
        <taxon>Parerythrobacter</taxon>
    </lineage>
</organism>
<dbReference type="CDD" id="cd00156">
    <property type="entry name" value="REC"/>
    <property type="match status" value="1"/>
</dbReference>
<dbReference type="Pfam" id="PF00072">
    <property type="entry name" value="Response_reg"/>
    <property type="match status" value="1"/>
</dbReference>
<dbReference type="InterPro" id="IPR001789">
    <property type="entry name" value="Sig_transdc_resp-reg_receiver"/>
</dbReference>
<accession>A0ABT1XMC8</accession>
<dbReference type="PROSITE" id="PS50110">
    <property type="entry name" value="RESPONSE_REGULATORY"/>
    <property type="match status" value="1"/>
</dbReference>
<evidence type="ECO:0000256" key="2">
    <source>
        <dbReference type="PROSITE-ProRule" id="PRU00169"/>
    </source>
</evidence>
<dbReference type="InterPro" id="IPR011006">
    <property type="entry name" value="CheY-like_superfamily"/>
</dbReference>
<feature type="modified residue" description="4-aspartylphosphate" evidence="2">
    <location>
        <position position="59"/>
    </location>
</feature>
<dbReference type="InterPro" id="IPR050595">
    <property type="entry name" value="Bact_response_regulator"/>
</dbReference>
<evidence type="ECO:0000313" key="4">
    <source>
        <dbReference type="EMBL" id="MCR2832737.1"/>
    </source>
</evidence>
<dbReference type="EMBL" id="JANKHH010000001">
    <property type="protein sequence ID" value="MCR2832737.1"/>
    <property type="molecule type" value="Genomic_DNA"/>
</dbReference>
<dbReference type="RefSeq" id="WP_257594494.1">
    <property type="nucleotide sequence ID" value="NZ_JANKHH010000001.1"/>
</dbReference>
<comment type="caution">
    <text evidence="4">The sequence shown here is derived from an EMBL/GenBank/DDBJ whole genome shotgun (WGS) entry which is preliminary data.</text>
</comment>
<evidence type="ECO:0000313" key="5">
    <source>
        <dbReference type="Proteomes" id="UP001206067"/>
    </source>
</evidence>
<dbReference type="Gene3D" id="3.40.50.2300">
    <property type="match status" value="1"/>
</dbReference>
<dbReference type="PANTHER" id="PTHR44591:SF24">
    <property type="entry name" value="PROTEIN-GLUTAMATE METHYLESTERASE_PROTEIN-GLUTAMINE GLUTAMINASE 1"/>
    <property type="match status" value="1"/>
</dbReference>
<name>A0ABT1XMC8_9SPHN</name>
<keyword evidence="1 2" id="KW-0597">Phosphoprotein</keyword>
<evidence type="ECO:0000259" key="3">
    <source>
        <dbReference type="PROSITE" id="PS50110"/>
    </source>
</evidence>
<dbReference type="SMART" id="SM00448">
    <property type="entry name" value="REC"/>
    <property type="match status" value="1"/>
</dbReference>
<feature type="domain" description="Response regulatory" evidence="3">
    <location>
        <begin position="9"/>
        <end position="123"/>
    </location>
</feature>
<proteinExistence type="predicted"/>
<reference evidence="4 5" key="1">
    <citation type="submission" date="2022-08" db="EMBL/GenBank/DDBJ databases">
        <title>Polyphasic taxonomy analysis of Qipengyuania sp.RS5-5.</title>
        <authorList>
            <person name="Xamxidin M."/>
            <person name="Wu M."/>
        </authorList>
    </citation>
    <scope>NUCLEOTIDE SEQUENCE [LARGE SCALE GENOMIC DNA]</scope>
    <source>
        <strain evidence="4 5">RS5-5</strain>
    </source>
</reference>